<gene>
    <name evidence="4" type="primary">rimI</name>
    <name evidence="4" type="ORF">ENM11_08330</name>
</gene>
<dbReference type="NCBIfam" id="TIGR01575">
    <property type="entry name" value="rimI"/>
    <property type="match status" value="1"/>
</dbReference>
<name>A0A7C5QFF2_CALS0</name>
<proteinExistence type="predicted"/>
<dbReference type="InterPro" id="IPR006464">
    <property type="entry name" value="AcTrfase_RimI/Ard1"/>
</dbReference>
<evidence type="ECO:0000256" key="2">
    <source>
        <dbReference type="ARBA" id="ARBA00023315"/>
    </source>
</evidence>
<evidence type="ECO:0000256" key="1">
    <source>
        <dbReference type="ARBA" id="ARBA00022679"/>
    </source>
</evidence>
<organism evidence="4">
    <name type="scientific">Caldiarchaeum subterraneum</name>
    <dbReference type="NCBI Taxonomy" id="311458"/>
    <lineage>
        <taxon>Archaea</taxon>
        <taxon>Nitrososphaerota</taxon>
        <taxon>Candidatus Caldarchaeales</taxon>
        <taxon>Candidatus Caldarchaeaceae</taxon>
        <taxon>Candidatus Caldarchaeum</taxon>
    </lineage>
</organism>
<dbReference type="InterPro" id="IPR000182">
    <property type="entry name" value="GNAT_dom"/>
</dbReference>
<feature type="domain" description="N-acetyltransferase" evidence="3">
    <location>
        <begin position="12"/>
        <end position="167"/>
    </location>
</feature>
<dbReference type="Gene3D" id="3.40.630.30">
    <property type="match status" value="1"/>
</dbReference>
<dbReference type="PANTHER" id="PTHR23091:SF4">
    <property type="entry name" value="N-TERMINAL AMINO-ACID N(ALPHA)-ACETYLTRANSFERASE NATA"/>
    <property type="match status" value="1"/>
</dbReference>
<dbReference type="SUPFAM" id="SSF55729">
    <property type="entry name" value="Acyl-CoA N-acyltransferases (Nat)"/>
    <property type="match status" value="1"/>
</dbReference>
<evidence type="ECO:0000259" key="3">
    <source>
        <dbReference type="PROSITE" id="PS51186"/>
    </source>
</evidence>
<sequence length="170" mass="19706">MQQAEKASRPGALFRNVRIEDLIQVMNINRICLPENYTYGFFEDLARDFPKSFWVAEVDSKIVGYIMCRVERIFSKFDFLKIRKAGHIVSIAVLPEYRRRGLATELIKLALNSLTVEYGCEEAYLEVRVSNHAAISLYRKIGFTPREVQKRYYMDGEDALLMAVKLQPLS</sequence>
<evidence type="ECO:0000313" key="4">
    <source>
        <dbReference type="EMBL" id="HHK69132.1"/>
    </source>
</evidence>
<dbReference type="InterPro" id="IPR016181">
    <property type="entry name" value="Acyl_CoA_acyltransferase"/>
</dbReference>
<dbReference type="InterPro" id="IPR045047">
    <property type="entry name" value="Ard1-like"/>
</dbReference>
<dbReference type="GO" id="GO:0004596">
    <property type="term" value="F:protein-N-terminal amino-acid acetyltransferase activity"/>
    <property type="evidence" value="ECO:0007669"/>
    <property type="project" value="InterPro"/>
</dbReference>
<dbReference type="Pfam" id="PF00583">
    <property type="entry name" value="Acetyltransf_1"/>
    <property type="match status" value="1"/>
</dbReference>
<dbReference type="PROSITE" id="PS51186">
    <property type="entry name" value="GNAT"/>
    <property type="match status" value="1"/>
</dbReference>
<reference evidence="4" key="1">
    <citation type="journal article" date="2020" name="mSystems">
        <title>Genome- and Community-Level Interaction Insights into Carbon Utilization and Element Cycling Functions of Hydrothermarchaeota in Hydrothermal Sediment.</title>
        <authorList>
            <person name="Zhou Z."/>
            <person name="Liu Y."/>
            <person name="Xu W."/>
            <person name="Pan J."/>
            <person name="Luo Z.H."/>
            <person name="Li M."/>
        </authorList>
    </citation>
    <scope>NUCLEOTIDE SEQUENCE [LARGE SCALE GENOMIC DNA]</scope>
    <source>
        <strain evidence="4">SpSt-1056</strain>
    </source>
</reference>
<protein>
    <submittedName>
        <fullName evidence="4">Ribosomal-protein-alanine N-acetyltransferase</fullName>
    </submittedName>
</protein>
<dbReference type="PANTHER" id="PTHR23091">
    <property type="entry name" value="N-TERMINAL ACETYLTRANSFERASE"/>
    <property type="match status" value="1"/>
</dbReference>
<dbReference type="AlphaFoldDB" id="A0A7C5QFF2"/>
<comment type="caution">
    <text evidence="4">The sequence shown here is derived from an EMBL/GenBank/DDBJ whole genome shotgun (WGS) entry which is preliminary data.</text>
</comment>
<keyword evidence="1 4" id="KW-0808">Transferase</keyword>
<dbReference type="GO" id="GO:0031415">
    <property type="term" value="C:NatA complex"/>
    <property type="evidence" value="ECO:0007669"/>
    <property type="project" value="InterPro"/>
</dbReference>
<dbReference type="CDD" id="cd04301">
    <property type="entry name" value="NAT_SF"/>
    <property type="match status" value="1"/>
</dbReference>
<dbReference type="EMBL" id="DRWN01000068">
    <property type="protein sequence ID" value="HHK69132.1"/>
    <property type="molecule type" value="Genomic_DNA"/>
</dbReference>
<keyword evidence="2" id="KW-0012">Acyltransferase</keyword>
<accession>A0A7C5QFF2</accession>